<dbReference type="Pfam" id="PF12838">
    <property type="entry name" value="Fer4_7"/>
    <property type="match status" value="1"/>
</dbReference>
<dbReference type="Gene3D" id="3.30.70.20">
    <property type="match status" value="1"/>
</dbReference>
<dbReference type="EMBL" id="DSUH01000213">
    <property type="protein sequence ID" value="HGU32988.1"/>
    <property type="molecule type" value="Genomic_DNA"/>
</dbReference>
<evidence type="ECO:0000259" key="5">
    <source>
        <dbReference type="PROSITE" id="PS51379"/>
    </source>
</evidence>
<dbReference type="InterPro" id="IPR007160">
    <property type="entry name" value="DUF362"/>
</dbReference>
<keyword evidence="2" id="KW-0479">Metal-binding</keyword>
<evidence type="ECO:0000256" key="4">
    <source>
        <dbReference type="ARBA" id="ARBA00023014"/>
    </source>
</evidence>
<feature type="domain" description="4Fe-4S ferredoxin-type" evidence="5">
    <location>
        <begin position="186"/>
        <end position="214"/>
    </location>
</feature>
<evidence type="ECO:0000313" key="6">
    <source>
        <dbReference type="EMBL" id="HGU32988.1"/>
    </source>
</evidence>
<dbReference type="Pfam" id="PF04015">
    <property type="entry name" value="DUF362"/>
    <property type="match status" value="1"/>
</dbReference>
<dbReference type="PROSITE" id="PS00198">
    <property type="entry name" value="4FE4S_FER_1"/>
    <property type="match status" value="1"/>
</dbReference>
<organism evidence="6">
    <name type="scientific">Desulfatirhabdium butyrativorans</name>
    <dbReference type="NCBI Taxonomy" id="340467"/>
    <lineage>
        <taxon>Bacteria</taxon>
        <taxon>Pseudomonadati</taxon>
        <taxon>Thermodesulfobacteriota</taxon>
        <taxon>Desulfobacteria</taxon>
        <taxon>Desulfobacterales</taxon>
        <taxon>Desulfatirhabdiaceae</taxon>
        <taxon>Desulfatirhabdium</taxon>
    </lineage>
</organism>
<evidence type="ECO:0000256" key="3">
    <source>
        <dbReference type="ARBA" id="ARBA00023004"/>
    </source>
</evidence>
<name>A0A7C4RPP5_9BACT</name>
<evidence type="ECO:0000256" key="1">
    <source>
        <dbReference type="ARBA" id="ARBA00022485"/>
    </source>
</evidence>
<dbReference type="PANTHER" id="PTHR24960">
    <property type="entry name" value="PHOTOSYSTEM I IRON-SULFUR CENTER-RELATED"/>
    <property type="match status" value="1"/>
</dbReference>
<keyword evidence="3" id="KW-0408">Iron</keyword>
<keyword evidence="1" id="KW-0004">4Fe-4S</keyword>
<dbReference type="PANTHER" id="PTHR24960:SF83">
    <property type="entry name" value="4FE-4S FERREDOXIN-TYPE DOMAIN-CONTAINING PROTEIN"/>
    <property type="match status" value="1"/>
</dbReference>
<dbReference type="PROSITE" id="PS51379">
    <property type="entry name" value="4FE4S_FER_2"/>
    <property type="match status" value="2"/>
</dbReference>
<proteinExistence type="predicted"/>
<dbReference type="GO" id="GO:0046872">
    <property type="term" value="F:metal ion binding"/>
    <property type="evidence" value="ECO:0007669"/>
    <property type="project" value="UniProtKB-KW"/>
</dbReference>
<dbReference type="InterPro" id="IPR017900">
    <property type="entry name" value="4Fe4S_Fe_S_CS"/>
</dbReference>
<accession>A0A7C4RPP5</accession>
<gene>
    <name evidence="6" type="ORF">ENS29_09045</name>
</gene>
<protein>
    <submittedName>
        <fullName evidence="6">DUF362 domain-containing protein</fullName>
    </submittedName>
</protein>
<dbReference type="GO" id="GO:0051539">
    <property type="term" value="F:4 iron, 4 sulfur cluster binding"/>
    <property type="evidence" value="ECO:0007669"/>
    <property type="project" value="UniProtKB-KW"/>
</dbReference>
<dbReference type="InterPro" id="IPR017896">
    <property type="entry name" value="4Fe4S_Fe-S-bd"/>
</dbReference>
<reference evidence="6" key="1">
    <citation type="journal article" date="2020" name="mSystems">
        <title>Genome- and Community-Level Interaction Insights into Carbon Utilization and Element Cycling Functions of Hydrothermarchaeota in Hydrothermal Sediment.</title>
        <authorList>
            <person name="Zhou Z."/>
            <person name="Liu Y."/>
            <person name="Xu W."/>
            <person name="Pan J."/>
            <person name="Luo Z.H."/>
            <person name="Li M."/>
        </authorList>
    </citation>
    <scope>NUCLEOTIDE SEQUENCE [LARGE SCALE GENOMIC DNA]</scope>
    <source>
        <strain evidence="6">SpSt-477</strain>
    </source>
</reference>
<sequence>MPSPVYFMDLRATPKENLLQKLIRLAETAGLSQVVKKRDLVAIKLHFGEKGNTAFIRPVFVRAMVDAVRGLSASPFLTDANTLYAGTRSDAPSHLTTAIQNGFAYAVVDAPIVIADGLRGKSEIAVRIDQKRYREVFIGAEIVQADALISMAHFKGHELSGFGGAIKNVGMGCASRKGKLAQHSTLSPKITRKKCIGCGECSLHCSQQAISIVEKKAVMNTERCIGCGECILICPQGAIQVQWNQEISVFLENMVEYALGVVKGREDKCLYINFVTDISPACDCYGYNDAPIVRDIGILASRDMVAIDQACADLVNREEANPDSCLKQNRGAGEDKFRGIYPKVDWKWQLTYAESIGLGSCTYELIRI</sequence>
<dbReference type="SUPFAM" id="SSF54862">
    <property type="entry name" value="4Fe-4S ferredoxins"/>
    <property type="match status" value="1"/>
</dbReference>
<feature type="domain" description="4Fe-4S ferredoxin-type" evidence="5">
    <location>
        <begin position="215"/>
        <end position="244"/>
    </location>
</feature>
<evidence type="ECO:0000256" key="2">
    <source>
        <dbReference type="ARBA" id="ARBA00022723"/>
    </source>
</evidence>
<dbReference type="InterPro" id="IPR050157">
    <property type="entry name" value="PSI_iron-sulfur_center"/>
</dbReference>
<dbReference type="AlphaFoldDB" id="A0A7C4RPP5"/>
<comment type="caution">
    <text evidence="6">The sequence shown here is derived from an EMBL/GenBank/DDBJ whole genome shotgun (WGS) entry which is preliminary data.</text>
</comment>
<keyword evidence="4" id="KW-0411">Iron-sulfur</keyword>